<evidence type="ECO:0000313" key="13">
    <source>
        <dbReference type="Proteomes" id="UP001428817"/>
    </source>
</evidence>
<evidence type="ECO:0000256" key="7">
    <source>
        <dbReference type="ARBA" id="ARBA00022777"/>
    </source>
</evidence>
<dbReference type="NCBIfam" id="TIGR00041">
    <property type="entry name" value="DTMP_kinase"/>
    <property type="match status" value="1"/>
</dbReference>
<comment type="caution">
    <text evidence="10">Lacks conserved residue(s) required for the propagation of feature annotation.</text>
</comment>
<evidence type="ECO:0000256" key="4">
    <source>
        <dbReference type="ARBA" id="ARBA00022679"/>
    </source>
</evidence>
<accession>A0ABP9REH6</accession>
<keyword evidence="5 10" id="KW-0545">Nucleotide biosynthesis</keyword>
<keyword evidence="4 10" id="KW-0808">Transferase</keyword>
<evidence type="ECO:0000256" key="2">
    <source>
        <dbReference type="ARBA" id="ARBA00012980"/>
    </source>
</evidence>
<keyword evidence="13" id="KW-1185">Reference proteome</keyword>
<keyword evidence="6 10" id="KW-0547">Nucleotide-binding</keyword>
<dbReference type="Gene3D" id="3.40.50.300">
    <property type="entry name" value="P-loop containing nucleotide triphosphate hydrolases"/>
    <property type="match status" value="1"/>
</dbReference>
<name>A0ABP9REH6_9PSEU</name>
<comment type="function">
    <text evidence="10">Phosphorylation of dTMP to form dTDP in both de novo and salvage pathways of dTTP synthesis.</text>
</comment>
<dbReference type="InterPro" id="IPR018094">
    <property type="entry name" value="Thymidylate_kinase"/>
</dbReference>
<evidence type="ECO:0000256" key="6">
    <source>
        <dbReference type="ARBA" id="ARBA00022741"/>
    </source>
</evidence>
<dbReference type="InterPro" id="IPR039430">
    <property type="entry name" value="Thymidylate_kin-like_dom"/>
</dbReference>
<evidence type="ECO:0000256" key="10">
    <source>
        <dbReference type="HAMAP-Rule" id="MF_00165"/>
    </source>
</evidence>
<dbReference type="PANTHER" id="PTHR10344:SF4">
    <property type="entry name" value="UMP-CMP KINASE 2, MITOCHONDRIAL"/>
    <property type="match status" value="1"/>
</dbReference>
<evidence type="ECO:0000256" key="3">
    <source>
        <dbReference type="ARBA" id="ARBA00017144"/>
    </source>
</evidence>
<dbReference type="PANTHER" id="PTHR10344">
    <property type="entry name" value="THYMIDYLATE KINASE"/>
    <property type="match status" value="1"/>
</dbReference>
<sequence>MSRRGLFVTVDGPGGAGKTTTVAELHRQLSDVGYSVHATTEPSHHTLGVLARQHTDIYHGYALACLVAADRYHHLATEIRPALAAGRIVLCDRYVPSSYVLQHLDGVPTAFIATLNTATDTPDLAVLLTADPEHTTDRIARRGAHSRFEHSGLQGSQAETHLYRATTTRLRELGYPLHIFDTTDTPADQIAARIADRVVALAGPPTQRAGA</sequence>
<evidence type="ECO:0000256" key="8">
    <source>
        <dbReference type="ARBA" id="ARBA00022840"/>
    </source>
</evidence>
<dbReference type="HAMAP" id="MF_00165">
    <property type="entry name" value="Thymidylate_kinase"/>
    <property type="match status" value="1"/>
</dbReference>
<comment type="caution">
    <text evidence="12">The sequence shown here is derived from an EMBL/GenBank/DDBJ whole genome shotgun (WGS) entry which is preliminary data.</text>
</comment>
<dbReference type="EC" id="2.7.4.9" evidence="2 10"/>
<dbReference type="Proteomes" id="UP001428817">
    <property type="component" value="Unassembled WGS sequence"/>
</dbReference>
<proteinExistence type="inferred from homology"/>
<reference evidence="13" key="1">
    <citation type="journal article" date="2019" name="Int. J. Syst. Evol. Microbiol.">
        <title>The Global Catalogue of Microorganisms (GCM) 10K type strain sequencing project: providing services to taxonomists for standard genome sequencing and annotation.</title>
        <authorList>
            <consortium name="The Broad Institute Genomics Platform"/>
            <consortium name="The Broad Institute Genome Sequencing Center for Infectious Disease"/>
            <person name="Wu L."/>
            <person name="Ma J."/>
        </authorList>
    </citation>
    <scope>NUCLEOTIDE SEQUENCE [LARGE SCALE GENOMIC DNA]</scope>
    <source>
        <strain evidence="13">JCM 18303</strain>
    </source>
</reference>
<dbReference type="RefSeq" id="WP_185060767.1">
    <property type="nucleotide sequence ID" value="NZ_BAABJP010000065.1"/>
</dbReference>
<gene>
    <name evidence="10" type="primary">tmk</name>
    <name evidence="12" type="ORF">GCM10023321_81640</name>
</gene>
<dbReference type="SUPFAM" id="SSF52540">
    <property type="entry name" value="P-loop containing nucleoside triphosphate hydrolases"/>
    <property type="match status" value="1"/>
</dbReference>
<evidence type="ECO:0000256" key="9">
    <source>
        <dbReference type="ARBA" id="ARBA00048743"/>
    </source>
</evidence>
<comment type="catalytic activity">
    <reaction evidence="9 10">
        <text>dTMP + ATP = dTDP + ADP</text>
        <dbReference type="Rhea" id="RHEA:13517"/>
        <dbReference type="ChEBI" id="CHEBI:30616"/>
        <dbReference type="ChEBI" id="CHEBI:58369"/>
        <dbReference type="ChEBI" id="CHEBI:63528"/>
        <dbReference type="ChEBI" id="CHEBI:456216"/>
        <dbReference type="EC" id="2.7.4.9"/>
    </reaction>
</comment>
<protein>
    <recommendedName>
        <fullName evidence="3 10">Thymidylate kinase</fullName>
        <ecNumber evidence="2 10">2.7.4.9</ecNumber>
    </recommendedName>
    <alternativeName>
        <fullName evidence="10">dTMP kinase</fullName>
    </alternativeName>
</protein>
<evidence type="ECO:0000256" key="1">
    <source>
        <dbReference type="ARBA" id="ARBA00009776"/>
    </source>
</evidence>
<dbReference type="InterPro" id="IPR027417">
    <property type="entry name" value="P-loop_NTPase"/>
</dbReference>
<evidence type="ECO:0000259" key="11">
    <source>
        <dbReference type="Pfam" id="PF02223"/>
    </source>
</evidence>
<feature type="domain" description="Thymidylate kinase-like" evidence="11">
    <location>
        <begin position="10"/>
        <end position="149"/>
    </location>
</feature>
<dbReference type="Pfam" id="PF02223">
    <property type="entry name" value="Thymidylate_kin"/>
    <property type="match status" value="1"/>
</dbReference>
<comment type="similarity">
    <text evidence="1 10">Belongs to the thymidylate kinase family.</text>
</comment>
<organism evidence="12 13">
    <name type="scientific">Pseudonocardia eucalypti</name>
    <dbReference type="NCBI Taxonomy" id="648755"/>
    <lineage>
        <taxon>Bacteria</taxon>
        <taxon>Bacillati</taxon>
        <taxon>Actinomycetota</taxon>
        <taxon>Actinomycetes</taxon>
        <taxon>Pseudonocardiales</taxon>
        <taxon>Pseudonocardiaceae</taxon>
        <taxon>Pseudonocardia</taxon>
    </lineage>
</organism>
<dbReference type="CDD" id="cd01672">
    <property type="entry name" value="TMPK"/>
    <property type="match status" value="1"/>
</dbReference>
<dbReference type="EMBL" id="BAABJP010000065">
    <property type="protein sequence ID" value="GAA5175487.1"/>
    <property type="molecule type" value="Genomic_DNA"/>
</dbReference>
<evidence type="ECO:0000256" key="5">
    <source>
        <dbReference type="ARBA" id="ARBA00022727"/>
    </source>
</evidence>
<keyword evidence="7 10" id="KW-0418">Kinase</keyword>
<keyword evidence="8 10" id="KW-0067">ATP-binding</keyword>
<evidence type="ECO:0000313" key="12">
    <source>
        <dbReference type="EMBL" id="GAA5175487.1"/>
    </source>
</evidence>